<dbReference type="RefSeq" id="WP_255333465.1">
    <property type="nucleotide sequence ID" value="NZ_VOTZ01000033.1"/>
</dbReference>
<gene>
    <name evidence="2" type="ORF">FTO68_10965</name>
</gene>
<dbReference type="InterPro" id="IPR002802">
    <property type="entry name" value="Endo_dU"/>
</dbReference>
<dbReference type="AlphaFoldDB" id="A0ABD4TPC5"/>
<sequence length="201" mass="22305">MHAGKPGIRILGISESWTGRDHSYLAGVVMRGDLRIDGSAITRVTVGGMDGTDAVIRLFSLLHRSDINLILISGAAIAWYNIISPNLIWEETKTPVVIITYEESGGLEEAISRHFPDDTKRMKAYQALGERDCIKLATGHSVFLRRAGIPPDTAFRIINRFTLDGRVPEPVRVARLFARSVMRSFQIGKVSDQYPCDTHQA</sequence>
<dbReference type="PIRSF" id="PIRSF006380">
    <property type="entry name" value="UCP006380"/>
    <property type="match status" value="1"/>
</dbReference>
<name>A0ABD4TPC5_9EURY</name>
<accession>A0ABD4TPC5</accession>
<proteinExistence type="inferred from homology"/>
<comment type="caution">
    <text evidence="2">The sequence shown here is derived from an EMBL/GenBank/DDBJ whole genome shotgun (WGS) entry which is preliminary data.</text>
</comment>
<reference evidence="2 3" key="1">
    <citation type="submission" date="2019-08" db="EMBL/GenBank/DDBJ databases">
        <authorList>
            <person name="Chen S.-C."/>
            <person name="Lai M.-C."/>
            <person name="You Y.-T."/>
        </authorList>
    </citation>
    <scope>NUCLEOTIDE SEQUENCE [LARGE SCALE GENOMIC DNA]</scope>
    <source>
        <strain evidence="2 3">P2F9704a</strain>
    </source>
</reference>
<organism evidence="2 3">
    <name type="scientific">Methanocalculus taiwanensis</name>
    <dbReference type="NCBI Taxonomy" id="106207"/>
    <lineage>
        <taxon>Archaea</taxon>
        <taxon>Methanobacteriati</taxon>
        <taxon>Methanobacteriota</taxon>
        <taxon>Stenosarchaea group</taxon>
        <taxon>Methanomicrobia</taxon>
        <taxon>Methanomicrobiales</taxon>
        <taxon>Methanocalculaceae</taxon>
        <taxon>Methanocalculus</taxon>
    </lineage>
</organism>
<evidence type="ECO:0000313" key="2">
    <source>
        <dbReference type="EMBL" id="MCQ1539497.1"/>
    </source>
</evidence>
<dbReference type="PANTHER" id="PTHR39518:SF2">
    <property type="entry name" value="UPF0215 PROTEIN MJ1150"/>
    <property type="match status" value="1"/>
</dbReference>
<dbReference type="EMBL" id="VOTZ01000033">
    <property type="protein sequence ID" value="MCQ1539497.1"/>
    <property type="molecule type" value="Genomic_DNA"/>
</dbReference>
<evidence type="ECO:0000256" key="1">
    <source>
        <dbReference type="HAMAP-Rule" id="MF_00582"/>
    </source>
</evidence>
<dbReference type="Pfam" id="PF01949">
    <property type="entry name" value="Endo_dU"/>
    <property type="match status" value="1"/>
</dbReference>
<keyword evidence="3" id="KW-1185">Reference proteome</keyword>
<dbReference type="HAMAP" id="MF_00582">
    <property type="entry name" value="UPF0215"/>
    <property type="match status" value="1"/>
</dbReference>
<comment type="similarity">
    <text evidence="1">Belongs to the UPF0215 family.</text>
</comment>
<evidence type="ECO:0000313" key="3">
    <source>
        <dbReference type="Proteomes" id="UP001524383"/>
    </source>
</evidence>
<dbReference type="Proteomes" id="UP001524383">
    <property type="component" value="Unassembled WGS sequence"/>
</dbReference>
<dbReference type="PANTHER" id="PTHR39518">
    <property type="entry name" value="UPF0215 PROTEIN MJ1150"/>
    <property type="match status" value="1"/>
</dbReference>
<protein>
    <recommendedName>
        <fullName evidence="1">UPF0215 protein FTO68_10965</fullName>
    </recommendedName>
</protein>
<dbReference type="Gene3D" id="3.30.2170.10">
    <property type="entry name" value="archaeoglobus fulgidus dsm 4304 superfamily"/>
    <property type="match status" value="1"/>
</dbReference>